<name>A0A1I2ALA8_9GAMM</name>
<accession>A0A1I2ALA8</accession>
<protein>
    <recommendedName>
        <fullName evidence="4">DUF2946 domain-containing protein</fullName>
    </recommendedName>
</protein>
<dbReference type="Proteomes" id="UP000199477">
    <property type="component" value="Unassembled WGS sequence"/>
</dbReference>
<sequence>MTQLRRYRGLWLLAMFALMFKLVGGSLCAADGVSYDTQAQRSAVVQAAADLAGDDGDCLLGEGGACHCACTHAVPLPTMVTFHLAAEILPSELPAAASGYRAEPTASLLRPPIAA</sequence>
<reference evidence="3" key="1">
    <citation type="submission" date="2016-10" db="EMBL/GenBank/DDBJ databases">
        <authorList>
            <person name="Varghese N."/>
            <person name="Submissions S."/>
        </authorList>
    </citation>
    <scope>NUCLEOTIDE SEQUENCE [LARGE SCALE GENOMIC DNA]</scope>
    <source>
        <strain evidence="3">UNC178MFTsu3.1</strain>
    </source>
</reference>
<proteinExistence type="predicted"/>
<evidence type="ECO:0000256" key="1">
    <source>
        <dbReference type="SAM" id="SignalP"/>
    </source>
</evidence>
<feature type="chain" id="PRO_5011629668" description="DUF2946 domain-containing protein" evidence="1">
    <location>
        <begin position="30"/>
        <end position="115"/>
    </location>
</feature>
<organism evidence="2 3">
    <name type="scientific">Dyella marensis</name>
    <dbReference type="NCBI Taxonomy" id="500610"/>
    <lineage>
        <taxon>Bacteria</taxon>
        <taxon>Pseudomonadati</taxon>
        <taxon>Pseudomonadota</taxon>
        <taxon>Gammaproteobacteria</taxon>
        <taxon>Lysobacterales</taxon>
        <taxon>Rhodanobacteraceae</taxon>
        <taxon>Dyella</taxon>
    </lineage>
</organism>
<feature type="signal peptide" evidence="1">
    <location>
        <begin position="1"/>
        <end position="29"/>
    </location>
</feature>
<evidence type="ECO:0000313" key="2">
    <source>
        <dbReference type="EMBL" id="SFE44815.1"/>
    </source>
</evidence>
<dbReference type="RefSeq" id="WP_051548967.1">
    <property type="nucleotide sequence ID" value="NZ_FONH01000002.1"/>
</dbReference>
<dbReference type="AlphaFoldDB" id="A0A1I2ALA8"/>
<gene>
    <name evidence="2" type="ORF">SAMN02799615_01073</name>
</gene>
<keyword evidence="3" id="KW-1185">Reference proteome</keyword>
<evidence type="ECO:0008006" key="4">
    <source>
        <dbReference type="Google" id="ProtNLM"/>
    </source>
</evidence>
<dbReference type="EMBL" id="FONH01000002">
    <property type="protein sequence ID" value="SFE44815.1"/>
    <property type="molecule type" value="Genomic_DNA"/>
</dbReference>
<dbReference type="STRING" id="500610.SAMN02799615_01073"/>
<evidence type="ECO:0000313" key="3">
    <source>
        <dbReference type="Proteomes" id="UP000199477"/>
    </source>
</evidence>
<keyword evidence="1" id="KW-0732">Signal</keyword>